<keyword evidence="2" id="KW-0812">Transmembrane</keyword>
<feature type="transmembrane region" description="Helical" evidence="2">
    <location>
        <begin position="21"/>
        <end position="46"/>
    </location>
</feature>
<gene>
    <name evidence="3" type="ORF">GOCE00092_LOCUS20116</name>
</gene>
<accession>A0A7S1YED3</accession>
<dbReference type="AlphaFoldDB" id="A0A7S1YED3"/>
<evidence type="ECO:0000256" key="2">
    <source>
        <dbReference type="SAM" id="Phobius"/>
    </source>
</evidence>
<keyword evidence="2" id="KW-0472">Membrane</keyword>
<proteinExistence type="predicted"/>
<feature type="transmembrane region" description="Helical" evidence="2">
    <location>
        <begin position="58"/>
        <end position="77"/>
    </location>
</feature>
<organism evidence="3">
    <name type="scientific">Grammatophora oceanica</name>
    <dbReference type="NCBI Taxonomy" id="210454"/>
    <lineage>
        <taxon>Eukaryota</taxon>
        <taxon>Sar</taxon>
        <taxon>Stramenopiles</taxon>
        <taxon>Ochrophyta</taxon>
        <taxon>Bacillariophyta</taxon>
        <taxon>Fragilariophyceae</taxon>
        <taxon>Fragilariophycidae</taxon>
        <taxon>Rhabdonematales</taxon>
        <taxon>Grammatophoraceae</taxon>
        <taxon>Grammatophora</taxon>
    </lineage>
</organism>
<keyword evidence="2" id="KW-1133">Transmembrane helix</keyword>
<sequence>MERQRFLHLPNSNPRRETPGGGMTSSLCSAASPAPLSLVPLLLIISSTSSSSASLNSTLARVAIAAIATIACFYGIFQLRKKKRLGFPAALLLLCRSNDTHPMFRRTVSSDP</sequence>
<protein>
    <submittedName>
        <fullName evidence="3">Uncharacterized protein</fullName>
    </submittedName>
</protein>
<dbReference type="EMBL" id="HBGK01038725">
    <property type="protein sequence ID" value="CAD9297757.1"/>
    <property type="molecule type" value="Transcribed_RNA"/>
</dbReference>
<evidence type="ECO:0000313" key="3">
    <source>
        <dbReference type="EMBL" id="CAD9297757.1"/>
    </source>
</evidence>
<evidence type="ECO:0000256" key="1">
    <source>
        <dbReference type="SAM" id="MobiDB-lite"/>
    </source>
</evidence>
<reference evidence="3" key="1">
    <citation type="submission" date="2021-01" db="EMBL/GenBank/DDBJ databases">
        <authorList>
            <person name="Corre E."/>
            <person name="Pelletier E."/>
            <person name="Niang G."/>
            <person name="Scheremetjew M."/>
            <person name="Finn R."/>
            <person name="Kale V."/>
            <person name="Holt S."/>
            <person name="Cochrane G."/>
            <person name="Meng A."/>
            <person name="Brown T."/>
            <person name="Cohen L."/>
        </authorList>
    </citation>
    <scope>NUCLEOTIDE SEQUENCE</scope>
    <source>
        <strain evidence="3">CCMP 410</strain>
    </source>
</reference>
<name>A0A7S1YED3_9STRA</name>
<feature type="region of interest" description="Disordered" evidence="1">
    <location>
        <begin position="1"/>
        <end position="27"/>
    </location>
</feature>